<keyword evidence="2 6" id="KW-0808">Transferase</keyword>
<evidence type="ECO:0000259" key="5">
    <source>
        <dbReference type="Pfam" id="PF13844"/>
    </source>
</evidence>
<keyword evidence="7" id="KW-1185">Reference proteome</keyword>
<evidence type="ECO:0000256" key="3">
    <source>
        <dbReference type="ARBA" id="ARBA00022737"/>
    </source>
</evidence>
<comment type="pathway">
    <text evidence="1">Protein modification; protein glycosylation.</text>
</comment>
<evidence type="ECO:0000256" key="2">
    <source>
        <dbReference type="ARBA" id="ARBA00022679"/>
    </source>
</evidence>
<dbReference type="EMBL" id="CP058350">
    <property type="protein sequence ID" value="QLF69367.1"/>
    <property type="molecule type" value="Genomic_DNA"/>
</dbReference>
<proteinExistence type="predicted"/>
<dbReference type="Gene3D" id="3.40.50.11380">
    <property type="match status" value="1"/>
</dbReference>
<name>A0ABX6QM67_9HYPH</name>
<dbReference type="Pfam" id="PF13844">
    <property type="entry name" value="Glyco_transf_41"/>
    <property type="match status" value="2"/>
</dbReference>
<reference evidence="6 7" key="1">
    <citation type="submission" date="2020-06" db="EMBL/GenBank/DDBJ databases">
        <title>Genome sequence of Rhizobium sp strain ADMK78.</title>
        <authorList>
            <person name="Rahi P."/>
        </authorList>
    </citation>
    <scope>NUCLEOTIDE SEQUENCE [LARGE SCALE GENOMIC DNA]</scope>
    <source>
        <strain evidence="6 7">ADMK78</strain>
    </source>
</reference>
<evidence type="ECO:0000256" key="4">
    <source>
        <dbReference type="ARBA" id="ARBA00022803"/>
    </source>
</evidence>
<evidence type="ECO:0000256" key="1">
    <source>
        <dbReference type="ARBA" id="ARBA00004922"/>
    </source>
</evidence>
<dbReference type="InterPro" id="IPR029489">
    <property type="entry name" value="OGT/SEC/SPY_C"/>
</dbReference>
<dbReference type="Proteomes" id="UP000308530">
    <property type="component" value="Chromosome"/>
</dbReference>
<evidence type="ECO:0000313" key="6">
    <source>
        <dbReference type="EMBL" id="QLF69367.1"/>
    </source>
</evidence>
<evidence type="ECO:0000313" key="7">
    <source>
        <dbReference type="Proteomes" id="UP000308530"/>
    </source>
</evidence>
<feature type="domain" description="O-GlcNAc transferase C-terminal" evidence="5">
    <location>
        <begin position="101"/>
        <end position="253"/>
    </location>
</feature>
<protein>
    <submittedName>
        <fullName evidence="6">Glycosyl transferase</fullName>
    </submittedName>
</protein>
<dbReference type="Gene3D" id="3.40.50.2000">
    <property type="entry name" value="Glycogen Phosphorylase B"/>
    <property type="match status" value="1"/>
</dbReference>
<dbReference type="SUPFAM" id="SSF53756">
    <property type="entry name" value="UDP-Glycosyltransferase/glycogen phosphorylase"/>
    <property type="match status" value="1"/>
</dbReference>
<dbReference type="RefSeq" id="WP_179028198.1">
    <property type="nucleotide sequence ID" value="NZ_CP058350.1"/>
</dbReference>
<sequence length="523" mass="60264">MPEDSRDRQTIKTLLKKFPKSIVLIQAYMIGCREVNDFAAMAQYQPVLDRLIKDMDPRLLATESPFYNLHWLADESINKLIGHDQKVVTPQLTAARRSKHHRWSEKIRVGYLSSDFWVPHATMKLVRGVLESHDRDRFDVTLFCYTDENRLDPVAVREKWGRIVNIRELTNEQAAKTIREHDIDILVEMKGHTRQSRATILNNKPAPIHVAWLGYPGSTVNVDLDYVIGDRFVLPDHAKPHYWEKFCRLPDSYQPNDVIYRPRPTLITRREAGLPDDKFVFASFNATRKISLQTIDLWIRILKATPDSIIWMMCVSEESHLNMEKKLRAAGIGSERIIFTPRVSYETHLARIELADLGLDTYPVNGHTTTSEQLWAGLPVLTLKGTHFASRVSESLLNAIGLPETVADNEAEYFRLAVELYNDRERLSGYSRRLKENRLMKPLFDHERFCRHLERGYEMMVERAKMGMEPDHIDVPALPERTQPFLNTQTFASSAEKSQQNAAELPLLAIPAELSRQAKRASA</sequence>
<keyword evidence="3" id="KW-0677">Repeat</keyword>
<dbReference type="GO" id="GO:0016740">
    <property type="term" value="F:transferase activity"/>
    <property type="evidence" value="ECO:0007669"/>
    <property type="project" value="UniProtKB-KW"/>
</dbReference>
<dbReference type="InterPro" id="IPR037919">
    <property type="entry name" value="OGT"/>
</dbReference>
<organism evidence="6 7">
    <name type="scientific">Peteryoungia desertarenae</name>
    <dbReference type="NCBI Taxonomy" id="1813451"/>
    <lineage>
        <taxon>Bacteria</taxon>
        <taxon>Pseudomonadati</taxon>
        <taxon>Pseudomonadota</taxon>
        <taxon>Alphaproteobacteria</taxon>
        <taxon>Hyphomicrobiales</taxon>
        <taxon>Rhizobiaceae</taxon>
        <taxon>Peteryoungia</taxon>
    </lineage>
</organism>
<dbReference type="PANTHER" id="PTHR44366:SF1">
    <property type="entry name" value="UDP-N-ACETYLGLUCOSAMINE--PEPTIDE N-ACETYLGLUCOSAMINYLTRANSFERASE 110 KDA SUBUNIT"/>
    <property type="match status" value="1"/>
</dbReference>
<accession>A0ABX6QM67</accession>
<feature type="domain" description="O-GlcNAc transferase C-terminal" evidence="5">
    <location>
        <begin position="266"/>
        <end position="453"/>
    </location>
</feature>
<gene>
    <name evidence="6" type="ORF">FE840_007330</name>
</gene>
<keyword evidence="4" id="KW-0802">TPR repeat</keyword>
<dbReference type="PANTHER" id="PTHR44366">
    <property type="entry name" value="UDP-N-ACETYLGLUCOSAMINE--PEPTIDE N-ACETYLGLUCOSAMINYLTRANSFERASE 110 KDA SUBUNIT"/>
    <property type="match status" value="1"/>
</dbReference>